<dbReference type="RefSeq" id="WP_169522975.1">
    <property type="nucleotide sequence ID" value="NZ_JAAMPT010000199.1"/>
</dbReference>
<dbReference type="EMBL" id="JAAMPT010000199">
    <property type="protein sequence ID" value="NMH24378.1"/>
    <property type="molecule type" value="Genomic_DNA"/>
</dbReference>
<organism evidence="1 2">
    <name type="scientific">Flavobacterium solisilvae</name>
    <dbReference type="NCBI Taxonomy" id="1852019"/>
    <lineage>
        <taxon>Bacteria</taxon>
        <taxon>Pseudomonadati</taxon>
        <taxon>Bacteroidota</taxon>
        <taxon>Flavobacteriia</taxon>
        <taxon>Flavobacteriales</taxon>
        <taxon>Flavobacteriaceae</taxon>
        <taxon>Flavobacterium</taxon>
    </lineage>
</organism>
<protein>
    <submittedName>
        <fullName evidence="1">GLPGLI family protein</fullName>
    </submittedName>
</protein>
<name>A0ABX1QST6_9FLAO</name>
<dbReference type="Pfam" id="PF22252">
    <property type="entry name" value="PNGase_F-II_N"/>
    <property type="match status" value="1"/>
</dbReference>
<accession>A0ABX1QST6</accession>
<sequence>MKKTIFIISIVPLLTFSQTYSIEYNVTLNFLNRKGTLTFNNAANSFYVEIQNEKKSDEEKMDEDGSYRNQVFLGNNTEKKPRYQLYNKVKDTLLNIDYIKDKKIIYFEPFQKMNWNISDETKKVSNYICYKASTTFRGRNYYAWFTLQIPIDIGPWKFNNLPGAILEAYDETNSFSWTATKVATSETETNIEAEPHIKKISLEEFIKENEKSKNEMANQMILKYVERGAKILKTETTGGREIKFEWEE</sequence>
<dbReference type="Proteomes" id="UP000767947">
    <property type="component" value="Unassembled WGS sequence"/>
</dbReference>
<proteinExistence type="predicted"/>
<gene>
    <name evidence="1" type="ORF">G6042_03755</name>
</gene>
<evidence type="ECO:0000313" key="2">
    <source>
        <dbReference type="Proteomes" id="UP000767947"/>
    </source>
</evidence>
<dbReference type="NCBIfam" id="TIGR01200">
    <property type="entry name" value="GLPGLI"/>
    <property type="match status" value="1"/>
</dbReference>
<reference evidence="1 2" key="1">
    <citation type="submission" date="2020-02" db="EMBL/GenBank/DDBJ databases">
        <title>Flavobacterium sp. genome.</title>
        <authorList>
            <person name="Jung H.S."/>
            <person name="Baek J.H."/>
            <person name="Jeon C.O."/>
        </authorList>
    </citation>
    <scope>NUCLEOTIDE SEQUENCE [LARGE SCALE GENOMIC DNA]</scope>
    <source>
        <strain evidence="1 2">SE-s27</strain>
    </source>
</reference>
<dbReference type="InterPro" id="IPR005901">
    <property type="entry name" value="GLPGLI"/>
</dbReference>
<keyword evidence="2" id="KW-1185">Reference proteome</keyword>
<evidence type="ECO:0000313" key="1">
    <source>
        <dbReference type="EMBL" id="NMH24378.1"/>
    </source>
</evidence>
<comment type="caution">
    <text evidence="1">The sequence shown here is derived from an EMBL/GenBank/DDBJ whole genome shotgun (WGS) entry which is preliminary data.</text>
</comment>